<keyword evidence="4" id="KW-1185">Reference proteome</keyword>
<dbReference type="Pfam" id="PF13417">
    <property type="entry name" value="GST_N_3"/>
    <property type="match status" value="1"/>
</dbReference>
<dbReference type="Gene3D" id="1.20.1050.10">
    <property type="match status" value="1"/>
</dbReference>
<accession>A0A1E8CIV5</accession>
<dbReference type="OrthoDB" id="6258999at2"/>
<dbReference type="Pfam" id="PF00043">
    <property type="entry name" value="GST_C"/>
    <property type="match status" value="1"/>
</dbReference>
<evidence type="ECO:0008006" key="5">
    <source>
        <dbReference type="Google" id="ProtNLM"/>
    </source>
</evidence>
<evidence type="ECO:0000313" key="3">
    <source>
        <dbReference type="EMBL" id="OFE12319.1"/>
    </source>
</evidence>
<dbReference type="Proteomes" id="UP000175669">
    <property type="component" value="Unassembled WGS sequence"/>
</dbReference>
<dbReference type="STRING" id="1524254.PHACT_03525"/>
<dbReference type="SUPFAM" id="SSF52833">
    <property type="entry name" value="Thioredoxin-like"/>
    <property type="match status" value="1"/>
</dbReference>
<dbReference type="EMBL" id="MASR01000001">
    <property type="protein sequence ID" value="OFE12319.1"/>
    <property type="molecule type" value="Genomic_DNA"/>
</dbReference>
<dbReference type="RefSeq" id="WP_070115942.1">
    <property type="nucleotide sequence ID" value="NZ_CAXATG010000007.1"/>
</dbReference>
<dbReference type="SFLD" id="SFLDG00358">
    <property type="entry name" value="Main_(cytGST)"/>
    <property type="match status" value="1"/>
</dbReference>
<dbReference type="CDD" id="cd00570">
    <property type="entry name" value="GST_N_family"/>
    <property type="match status" value="1"/>
</dbReference>
<dbReference type="PROSITE" id="PS50404">
    <property type="entry name" value="GST_NTER"/>
    <property type="match status" value="1"/>
</dbReference>
<organism evidence="3 4">
    <name type="scientific">Pseudohongiella acticola</name>
    <dbReference type="NCBI Taxonomy" id="1524254"/>
    <lineage>
        <taxon>Bacteria</taxon>
        <taxon>Pseudomonadati</taxon>
        <taxon>Pseudomonadota</taxon>
        <taxon>Gammaproteobacteria</taxon>
        <taxon>Pseudomonadales</taxon>
        <taxon>Pseudohongiellaceae</taxon>
        <taxon>Pseudohongiella</taxon>
    </lineage>
</organism>
<name>A0A1E8CIV5_9GAMM</name>
<dbReference type="InterPro" id="IPR010987">
    <property type="entry name" value="Glutathione-S-Trfase_C-like"/>
</dbReference>
<evidence type="ECO:0000313" key="4">
    <source>
        <dbReference type="Proteomes" id="UP000175669"/>
    </source>
</evidence>
<sequence length="208" mass="23895">MIKLYGFPISNYYNMVKMTLLEKGMAFEEVMVRPSQESEYLSCSPMGKVPCLETDQGFLTETEVIINYLHDLGQGPSFYPDDPFEKAKIRELIRYLELYIELPARRLYGDVFFGKPASDTEKQSVRKELEKGFAALRRLADYSPYIGGDTMTYADFYFLFSVGLVTRVTKKALDWDVFSTEPGIRELLVLLEQRDSVVAIREAQNAPM</sequence>
<dbReference type="InterPro" id="IPR050983">
    <property type="entry name" value="GST_Omega/HSP26"/>
</dbReference>
<comment type="caution">
    <text evidence="3">The sequence shown here is derived from an EMBL/GenBank/DDBJ whole genome shotgun (WGS) entry which is preliminary data.</text>
</comment>
<dbReference type="InterPro" id="IPR036249">
    <property type="entry name" value="Thioredoxin-like_sf"/>
</dbReference>
<dbReference type="AlphaFoldDB" id="A0A1E8CIV5"/>
<dbReference type="Gene3D" id="3.40.30.10">
    <property type="entry name" value="Glutaredoxin"/>
    <property type="match status" value="1"/>
</dbReference>
<dbReference type="GO" id="GO:0005737">
    <property type="term" value="C:cytoplasm"/>
    <property type="evidence" value="ECO:0007669"/>
    <property type="project" value="TreeGrafter"/>
</dbReference>
<dbReference type="PANTHER" id="PTHR43968">
    <property type="match status" value="1"/>
</dbReference>
<evidence type="ECO:0000259" key="1">
    <source>
        <dbReference type="PROSITE" id="PS50404"/>
    </source>
</evidence>
<dbReference type="InterPro" id="IPR004045">
    <property type="entry name" value="Glutathione_S-Trfase_N"/>
</dbReference>
<protein>
    <recommendedName>
        <fullName evidence="5">Glutathione S-transferase</fullName>
    </recommendedName>
</protein>
<reference evidence="4" key="1">
    <citation type="submission" date="2016-07" db="EMBL/GenBank/DDBJ databases">
        <authorList>
            <person name="Florea S."/>
            <person name="Webb J.S."/>
            <person name="Jaromczyk J."/>
            <person name="Schardl C.L."/>
        </authorList>
    </citation>
    <scope>NUCLEOTIDE SEQUENCE [LARGE SCALE GENOMIC DNA]</scope>
    <source>
        <strain evidence="4">KCTC 42131</strain>
    </source>
</reference>
<dbReference type="InterPro" id="IPR036282">
    <property type="entry name" value="Glutathione-S-Trfase_C_sf"/>
</dbReference>
<dbReference type="SFLD" id="SFLDS00019">
    <property type="entry name" value="Glutathione_Transferase_(cytos"/>
    <property type="match status" value="1"/>
</dbReference>
<dbReference type="PANTHER" id="PTHR43968:SF6">
    <property type="entry name" value="GLUTATHIONE S-TRANSFERASE OMEGA"/>
    <property type="match status" value="1"/>
</dbReference>
<dbReference type="SUPFAM" id="SSF47616">
    <property type="entry name" value="GST C-terminal domain-like"/>
    <property type="match status" value="1"/>
</dbReference>
<dbReference type="InterPro" id="IPR004046">
    <property type="entry name" value="GST_C"/>
</dbReference>
<gene>
    <name evidence="3" type="ORF">PHACT_03525</name>
</gene>
<dbReference type="PROSITE" id="PS50405">
    <property type="entry name" value="GST_CTER"/>
    <property type="match status" value="1"/>
</dbReference>
<dbReference type="InterPro" id="IPR040079">
    <property type="entry name" value="Glutathione_S-Trfase"/>
</dbReference>
<feature type="domain" description="GST C-terminal" evidence="2">
    <location>
        <begin position="82"/>
        <end position="208"/>
    </location>
</feature>
<feature type="domain" description="GST N-terminal" evidence="1">
    <location>
        <begin position="1"/>
        <end position="77"/>
    </location>
</feature>
<proteinExistence type="predicted"/>
<evidence type="ECO:0000259" key="2">
    <source>
        <dbReference type="PROSITE" id="PS50405"/>
    </source>
</evidence>